<sequence>MASDFPSPTSSMEVHHGSPPPDSRVLQDNDVASDTQERSAALDNDSDNREPSGSTPLEEVPVENTKNGDPKSGPTNGMLPRSDPSDMASPPRKRRKLDTASSHILYFPETYGQELKMLTAEDKQQPGDETVAPNVKNEVEAGNENADA</sequence>
<evidence type="ECO:0000256" key="1">
    <source>
        <dbReference type="SAM" id="MobiDB-lite"/>
    </source>
</evidence>
<dbReference type="OrthoDB" id="4173724at2759"/>
<reference evidence="3" key="1">
    <citation type="journal article" date="2012" name="MBio">
        <title>Comparative genome analysis of Trichophyton rubrum and related dermatophytes reveals candidate genes involved in infection.</title>
        <authorList>
            <person name="Martinez D.A."/>
            <person name="Oliver B.G."/>
            <person name="Graeser Y."/>
            <person name="Goldberg J.M."/>
            <person name="Li W."/>
            <person name="Martinez-Rossi N.M."/>
            <person name="Monod M."/>
            <person name="Shelest E."/>
            <person name="Barton R.C."/>
            <person name="Birch E."/>
            <person name="Brakhage A.A."/>
            <person name="Chen Z."/>
            <person name="Gurr S.J."/>
            <person name="Heiman D."/>
            <person name="Heitman J."/>
            <person name="Kosti I."/>
            <person name="Rossi A."/>
            <person name="Saif S."/>
            <person name="Samalova M."/>
            <person name="Saunders C.W."/>
            <person name="Shea T."/>
            <person name="Summerbell R.C."/>
            <person name="Xu J."/>
            <person name="Young S."/>
            <person name="Zeng Q."/>
            <person name="Birren B.W."/>
            <person name="Cuomo C.A."/>
            <person name="White T.C."/>
        </authorList>
    </citation>
    <scope>NUCLEOTIDE SEQUENCE [LARGE SCALE GENOMIC DNA]</scope>
    <source>
        <strain evidence="3">ATCC MYA-4606 / CBS 127.97</strain>
    </source>
</reference>
<protein>
    <submittedName>
        <fullName evidence="2">Uncharacterized protein</fullName>
    </submittedName>
</protein>
<feature type="region of interest" description="Disordered" evidence="1">
    <location>
        <begin position="1"/>
        <end position="103"/>
    </location>
</feature>
<evidence type="ECO:0000313" key="3">
    <source>
        <dbReference type="Proteomes" id="UP000009169"/>
    </source>
</evidence>
<dbReference type="Proteomes" id="UP000009169">
    <property type="component" value="Unassembled WGS sequence"/>
</dbReference>
<dbReference type="AlphaFoldDB" id="F2PGL2"/>
<accession>F2PGL2</accession>
<gene>
    <name evidence="2" type="ORF">TEQG_00084</name>
</gene>
<keyword evidence="3" id="KW-1185">Reference proteome</keyword>
<dbReference type="HOGENOM" id="CLU_1758373_0_0_1"/>
<dbReference type="EMBL" id="DS995718">
    <property type="protein sequence ID" value="EGE01030.1"/>
    <property type="molecule type" value="Genomic_DNA"/>
</dbReference>
<evidence type="ECO:0000313" key="2">
    <source>
        <dbReference type="EMBL" id="EGE01030.1"/>
    </source>
</evidence>
<organism evidence="2 3">
    <name type="scientific">Trichophyton equinum (strain ATCC MYA-4606 / CBS 127.97)</name>
    <name type="common">Horse ringworm fungus</name>
    <dbReference type="NCBI Taxonomy" id="559882"/>
    <lineage>
        <taxon>Eukaryota</taxon>
        <taxon>Fungi</taxon>
        <taxon>Dikarya</taxon>
        <taxon>Ascomycota</taxon>
        <taxon>Pezizomycotina</taxon>
        <taxon>Eurotiomycetes</taxon>
        <taxon>Eurotiomycetidae</taxon>
        <taxon>Onygenales</taxon>
        <taxon>Arthrodermataceae</taxon>
        <taxon>Trichophyton</taxon>
    </lineage>
</organism>
<feature type="region of interest" description="Disordered" evidence="1">
    <location>
        <begin position="122"/>
        <end position="148"/>
    </location>
</feature>
<dbReference type="VEuPathDB" id="FungiDB:TEQG_00084"/>
<dbReference type="eggNOG" id="ENOG502RQ5T">
    <property type="taxonomic scope" value="Eukaryota"/>
</dbReference>
<proteinExistence type="predicted"/>
<feature type="compositionally biased region" description="Polar residues" evidence="1">
    <location>
        <begin position="1"/>
        <end position="12"/>
    </location>
</feature>
<name>F2PGL2_TRIEC</name>